<dbReference type="PRINTS" id="PR00463">
    <property type="entry name" value="EP450I"/>
</dbReference>
<dbReference type="GeneID" id="54324858"/>
<name>A0A4S3J9M5_9EURO</name>
<keyword evidence="10" id="KW-1185">Reference proteome</keyword>
<dbReference type="VEuPathDB" id="FungiDB:EYZ11_008927"/>
<feature type="binding site" description="axial binding residue" evidence="5">
    <location>
        <position position="442"/>
    </location>
    <ligand>
        <name>heme</name>
        <dbReference type="ChEBI" id="CHEBI:30413"/>
    </ligand>
    <ligandPart>
        <name>Fe</name>
        <dbReference type="ChEBI" id="CHEBI:18248"/>
    </ligandPart>
</feature>
<dbReference type="PRINTS" id="PR00385">
    <property type="entry name" value="P450"/>
</dbReference>
<evidence type="ECO:0000256" key="7">
    <source>
        <dbReference type="SAM" id="Phobius"/>
    </source>
</evidence>
<dbReference type="PANTHER" id="PTHR46300:SF12">
    <property type="entry name" value="P450, PUTATIVE (EUROFUNG)-RELATED"/>
    <property type="match status" value="1"/>
</dbReference>
<evidence type="ECO:0008006" key="12">
    <source>
        <dbReference type="Google" id="ProtNLM"/>
    </source>
</evidence>
<dbReference type="GO" id="GO:0016705">
    <property type="term" value="F:oxidoreductase activity, acting on paired donors, with incorporation or reduction of molecular oxygen"/>
    <property type="evidence" value="ECO:0007669"/>
    <property type="project" value="InterPro"/>
</dbReference>
<dbReference type="AlphaFoldDB" id="A0A4S3J9M5"/>
<dbReference type="RefSeq" id="XP_033428846.1">
    <property type="nucleotide sequence ID" value="XM_033566851.1"/>
</dbReference>
<feature type="transmembrane region" description="Helical" evidence="7">
    <location>
        <begin position="6"/>
        <end position="23"/>
    </location>
</feature>
<dbReference type="Gene3D" id="1.10.630.10">
    <property type="entry name" value="Cytochrome P450"/>
    <property type="match status" value="1"/>
</dbReference>
<evidence type="ECO:0000256" key="1">
    <source>
        <dbReference type="ARBA" id="ARBA00010617"/>
    </source>
</evidence>
<evidence type="ECO:0000256" key="6">
    <source>
        <dbReference type="RuleBase" id="RU000461"/>
    </source>
</evidence>
<dbReference type="GO" id="GO:0005506">
    <property type="term" value="F:iron ion binding"/>
    <property type="evidence" value="ECO:0007669"/>
    <property type="project" value="InterPro"/>
</dbReference>
<dbReference type="InterPro" id="IPR036396">
    <property type="entry name" value="Cyt_P450_sf"/>
</dbReference>
<evidence type="ECO:0000256" key="5">
    <source>
        <dbReference type="PIRSR" id="PIRSR602401-1"/>
    </source>
</evidence>
<keyword evidence="7" id="KW-0812">Transmembrane</keyword>
<proteinExistence type="inferred from homology"/>
<protein>
    <recommendedName>
        <fullName evidence="12">O-methylsterigmatocystin oxidoreductase</fullName>
    </recommendedName>
</protein>
<reference evidence="9 10" key="1">
    <citation type="submission" date="2019-03" db="EMBL/GenBank/DDBJ databases">
        <title>The genome sequence of a newly discovered highly antifungal drug resistant Aspergillus species, Aspergillus tanneri NIH 1004.</title>
        <authorList>
            <person name="Mounaud S."/>
            <person name="Singh I."/>
            <person name="Joardar V."/>
            <person name="Pakala S."/>
            <person name="Pakala S."/>
            <person name="Venepally P."/>
            <person name="Hoover J."/>
            <person name="Nierman W."/>
            <person name="Chung J."/>
            <person name="Losada L."/>
        </authorList>
    </citation>
    <scope>NUCLEOTIDE SEQUENCE [LARGE SCALE GENOMIC DNA]</scope>
    <source>
        <strain evidence="9 10">NIH1004</strain>
    </source>
</reference>
<dbReference type="SUPFAM" id="SSF48264">
    <property type="entry name" value="Cytochrome P450"/>
    <property type="match status" value="1"/>
</dbReference>
<evidence type="ECO:0000256" key="3">
    <source>
        <dbReference type="ARBA" id="ARBA00023002"/>
    </source>
</evidence>
<dbReference type="Pfam" id="PF00067">
    <property type="entry name" value="p450"/>
    <property type="match status" value="1"/>
</dbReference>
<reference evidence="8 11" key="2">
    <citation type="submission" date="2019-08" db="EMBL/GenBank/DDBJ databases">
        <title>The genome sequence of a newly discovered highly antifungal drug resistant Aspergillus species, Aspergillus tanneri NIH 1004.</title>
        <authorList>
            <person name="Mounaud S."/>
            <person name="Singh I."/>
            <person name="Joardar V."/>
            <person name="Pakala S."/>
            <person name="Pakala S."/>
            <person name="Venepally P."/>
            <person name="Chung J.K."/>
            <person name="Losada L."/>
            <person name="Nierman W.C."/>
        </authorList>
    </citation>
    <scope>NUCLEOTIDE SEQUENCE [LARGE SCALE GENOMIC DNA]</scope>
    <source>
        <strain evidence="8 11">NIH1004</strain>
    </source>
</reference>
<evidence type="ECO:0000256" key="4">
    <source>
        <dbReference type="ARBA" id="ARBA00023004"/>
    </source>
</evidence>
<dbReference type="OrthoDB" id="2789670at2759"/>
<dbReference type="GO" id="GO:0020037">
    <property type="term" value="F:heme binding"/>
    <property type="evidence" value="ECO:0007669"/>
    <property type="project" value="InterPro"/>
</dbReference>
<dbReference type="CDD" id="cd11065">
    <property type="entry name" value="CYP64-like"/>
    <property type="match status" value="1"/>
</dbReference>
<comment type="similarity">
    <text evidence="1 6">Belongs to the cytochrome P450 family.</text>
</comment>
<evidence type="ECO:0000313" key="8">
    <source>
        <dbReference type="EMBL" id="KAA8649485.1"/>
    </source>
</evidence>
<evidence type="ECO:0000313" key="10">
    <source>
        <dbReference type="Proteomes" id="UP000308092"/>
    </source>
</evidence>
<sequence length="524" mass="59113">MSASLLGSLTVGFIAIYIAMVFLSQKKTLVPLPPGPRPKPIVGNLGDLPKSSEPGWLHFAKYKDLYGPISSLTAFGQTLIILNEPRLAFELLEKRSAKYSSRPHLVYASELVGWKCFLVLTPYNDRFRAYRKAIHRGIGSKVAVSQFNHVQEVEARRFLLRVLQNPDGLFHHVRKETGAIILKIAYGYTVEPHKNDPLVDLADTALEQLCLATLPGAWLVDVIPILKYLPAWFPGAGFKQTAKAWRDTLAAFGGKPYEFVKKQMHYGDYEPSYLSNLLKFGYAKPGSEEEIIAKWSAAAIYAGGADTTVSSMSCFFLAMILYPEVQRNAQEEIDRVVGTHRLPRFEDQESLPYINALVKEVLRWHPVGAMGFVHLATEEDICEGYRIPKGAQVIPIIWAFLHDPDIYHDPMTFKPERFLPRDGYTPERDPHEFAFGFGRRSCPGRILADANLYISIAQSVAVFNISNPIQNGQRVDIRPEFRPGIILHPAPFDFNISPRSTAREELIRSVEREHPWETSHAKDL</sequence>
<dbReference type="EMBL" id="QUQM01000001">
    <property type="protein sequence ID" value="KAA8649485.1"/>
    <property type="molecule type" value="Genomic_DNA"/>
</dbReference>
<evidence type="ECO:0000313" key="9">
    <source>
        <dbReference type="EMBL" id="THC91605.1"/>
    </source>
</evidence>
<evidence type="ECO:0000256" key="2">
    <source>
        <dbReference type="ARBA" id="ARBA00022723"/>
    </source>
</evidence>
<keyword evidence="7" id="KW-1133">Transmembrane helix</keyword>
<dbReference type="InterPro" id="IPR017972">
    <property type="entry name" value="Cyt_P450_CS"/>
</dbReference>
<dbReference type="InterPro" id="IPR050364">
    <property type="entry name" value="Cytochrome_P450_fung"/>
</dbReference>
<keyword evidence="3 6" id="KW-0560">Oxidoreductase</keyword>
<comment type="caution">
    <text evidence="9">The sequence shown here is derived from an EMBL/GenBank/DDBJ whole genome shotgun (WGS) entry which is preliminary data.</text>
</comment>
<dbReference type="EMBL" id="SOSA01000400">
    <property type="protein sequence ID" value="THC91605.1"/>
    <property type="molecule type" value="Genomic_DNA"/>
</dbReference>
<keyword evidence="7" id="KW-0472">Membrane</keyword>
<keyword evidence="4 5" id="KW-0408">Iron</keyword>
<dbReference type="Proteomes" id="UP000308092">
    <property type="component" value="Unassembled WGS sequence"/>
</dbReference>
<dbReference type="InterPro" id="IPR001128">
    <property type="entry name" value="Cyt_P450"/>
</dbReference>
<dbReference type="GO" id="GO:0004497">
    <property type="term" value="F:monooxygenase activity"/>
    <property type="evidence" value="ECO:0007669"/>
    <property type="project" value="UniProtKB-KW"/>
</dbReference>
<dbReference type="PROSITE" id="PS00086">
    <property type="entry name" value="CYTOCHROME_P450"/>
    <property type="match status" value="1"/>
</dbReference>
<comment type="cofactor">
    <cofactor evidence="5">
        <name>heme</name>
        <dbReference type="ChEBI" id="CHEBI:30413"/>
    </cofactor>
</comment>
<evidence type="ECO:0000313" key="11">
    <source>
        <dbReference type="Proteomes" id="UP000324241"/>
    </source>
</evidence>
<keyword evidence="5 6" id="KW-0349">Heme</keyword>
<accession>A0A4S3J9M5</accession>
<dbReference type="Proteomes" id="UP000324241">
    <property type="component" value="Unassembled WGS sequence"/>
</dbReference>
<keyword evidence="6" id="KW-0503">Monooxygenase</keyword>
<gene>
    <name evidence="8" type="ORF">ATNIH1004_002156</name>
    <name evidence="9" type="ORF">EYZ11_008927</name>
</gene>
<dbReference type="InterPro" id="IPR002401">
    <property type="entry name" value="Cyt_P450_E_grp-I"/>
</dbReference>
<dbReference type="PANTHER" id="PTHR46300">
    <property type="entry name" value="P450, PUTATIVE (EUROFUNG)-RELATED-RELATED"/>
    <property type="match status" value="1"/>
</dbReference>
<dbReference type="STRING" id="1220188.A0A4S3J9M5"/>
<organism evidence="9 10">
    <name type="scientific">Aspergillus tanneri</name>
    <dbReference type="NCBI Taxonomy" id="1220188"/>
    <lineage>
        <taxon>Eukaryota</taxon>
        <taxon>Fungi</taxon>
        <taxon>Dikarya</taxon>
        <taxon>Ascomycota</taxon>
        <taxon>Pezizomycotina</taxon>
        <taxon>Eurotiomycetes</taxon>
        <taxon>Eurotiomycetidae</taxon>
        <taxon>Eurotiales</taxon>
        <taxon>Aspergillaceae</taxon>
        <taxon>Aspergillus</taxon>
        <taxon>Aspergillus subgen. Circumdati</taxon>
    </lineage>
</organism>
<keyword evidence="2 5" id="KW-0479">Metal-binding</keyword>